<evidence type="ECO:0000313" key="4">
    <source>
        <dbReference type="Proteomes" id="UP000001876"/>
    </source>
</evidence>
<dbReference type="RefSeq" id="XP_003062525.1">
    <property type="nucleotide sequence ID" value="XM_003062479.1"/>
</dbReference>
<gene>
    <name evidence="3" type="ORF">MICPUCDRAFT_51982</name>
</gene>
<dbReference type="Proteomes" id="UP000001876">
    <property type="component" value="Unassembled WGS sequence"/>
</dbReference>
<dbReference type="PROSITE" id="PS51819">
    <property type="entry name" value="VOC"/>
    <property type="match status" value="1"/>
</dbReference>
<feature type="region of interest" description="Disordered" evidence="1">
    <location>
        <begin position="42"/>
        <end position="77"/>
    </location>
</feature>
<dbReference type="eggNOG" id="ENOG502RZ76">
    <property type="taxonomic scope" value="Eukaryota"/>
</dbReference>
<dbReference type="Gene3D" id="3.10.180.10">
    <property type="entry name" value="2,3-Dihydroxybiphenyl 1,2-Dioxygenase, domain 1"/>
    <property type="match status" value="1"/>
</dbReference>
<dbReference type="InterPro" id="IPR037523">
    <property type="entry name" value="VOC_core"/>
</dbReference>
<dbReference type="GeneID" id="9687965"/>
<evidence type="ECO:0000313" key="3">
    <source>
        <dbReference type="EMBL" id="EEH53344.1"/>
    </source>
</evidence>
<dbReference type="OrthoDB" id="10267381at2759"/>
<dbReference type="OMA" id="NDHVMQK"/>
<name>C1N301_MICPC</name>
<dbReference type="SUPFAM" id="SSF54593">
    <property type="entry name" value="Glyoxalase/Bleomycin resistance protein/Dihydroxybiphenyl dioxygenase"/>
    <property type="match status" value="1"/>
</dbReference>
<dbReference type="InterPro" id="IPR004360">
    <property type="entry name" value="Glyas_Fos-R_dOase_dom"/>
</dbReference>
<dbReference type="InterPro" id="IPR029068">
    <property type="entry name" value="Glyas_Bleomycin-R_OHBP_Dase"/>
</dbReference>
<dbReference type="AlphaFoldDB" id="C1N301"/>
<keyword evidence="4" id="KW-1185">Reference proteome</keyword>
<evidence type="ECO:0000256" key="1">
    <source>
        <dbReference type="SAM" id="MobiDB-lite"/>
    </source>
</evidence>
<dbReference type="PANTHER" id="PTHR33993:SF14">
    <property type="entry name" value="GB|AAF24581.1"/>
    <property type="match status" value="1"/>
</dbReference>
<evidence type="ECO:0000259" key="2">
    <source>
        <dbReference type="PROSITE" id="PS51819"/>
    </source>
</evidence>
<proteinExistence type="predicted"/>
<protein>
    <submittedName>
        <fullName evidence="3">Predicted protein</fullName>
    </submittedName>
</protein>
<dbReference type="EMBL" id="GG663746">
    <property type="protein sequence ID" value="EEH53344.1"/>
    <property type="molecule type" value="Genomic_DNA"/>
</dbReference>
<dbReference type="InterPro" id="IPR052164">
    <property type="entry name" value="Anthracycline_SecMetBiosynth"/>
</dbReference>
<dbReference type="Pfam" id="PF00903">
    <property type="entry name" value="Glyoxalase"/>
    <property type="match status" value="1"/>
</dbReference>
<dbReference type="PANTHER" id="PTHR33993">
    <property type="entry name" value="GLYOXALASE-RELATED"/>
    <property type="match status" value="1"/>
</dbReference>
<reference evidence="3 4" key="1">
    <citation type="journal article" date="2009" name="Science">
        <title>Green evolution and dynamic adaptations revealed by genomes of the marine picoeukaryotes Micromonas.</title>
        <authorList>
            <person name="Worden A.Z."/>
            <person name="Lee J.H."/>
            <person name="Mock T."/>
            <person name="Rouze P."/>
            <person name="Simmons M.P."/>
            <person name="Aerts A.L."/>
            <person name="Allen A.E."/>
            <person name="Cuvelier M.L."/>
            <person name="Derelle E."/>
            <person name="Everett M.V."/>
            <person name="Foulon E."/>
            <person name="Grimwood J."/>
            <person name="Gundlach H."/>
            <person name="Henrissat B."/>
            <person name="Napoli C."/>
            <person name="McDonald S.M."/>
            <person name="Parker M.S."/>
            <person name="Rombauts S."/>
            <person name="Salamov A."/>
            <person name="Von Dassow P."/>
            <person name="Badger J.H."/>
            <person name="Coutinho P.M."/>
            <person name="Demir E."/>
            <person name="Dubchak I."/>
            <person name="Gentemann C."/>
            <person name="Eikrem W."/>
            <person name="Gready J.E."/>
            <person name="John U."/>
            <person name="Lanier W."/>
            <person name="Lindquist E.A."/>
            <person name="Lucas S."/>
            <person name="Mayer K.F."/>
            <person name="Moreau H."/>
            <person name="Not F."/>
            <person name="Otillar R."/>
            <person name="Panaud O."/>
            <person name="Pangilinan J."/>
            <person name="Paulsen I."/>
            <person name="Piegu B."/>
            <person name="Poliakov A."/>
            <person name="Robbens S."/>
            <person name="Schmutz J."/>
            <person name="Toulza E."/>
            <person name="Wyss T."/>
            <person name="Zelensky A."/>
            <person name="Zhou K."/>
            <person name="Armbrust E.V."/>
            <person name="Bhattacharya D."/>
            <person name="Goodenough U.W."/>
            <person name="Van de Peer Y."/>
            <person name="Grigoriev I.V."/>
        </authorList>
    </citation>
    <scope>NUCLEOTIDE SEQUENCE [LARGE SCALE GENOMIC DNA]</scope>
    <source>
        <strain evidence="3 4">CCMP1545</strain>
    </source>
</reference>
<organism evidence="4">
    <name type="scientific">Micromonas pusilla (strain CCMP1545)</name>
    <name type="common">Picoplanktonic green alga</name>
    <dbReference type="NCBI Taxonomy" id="564608"/>
    <lineage>
        <taxon>Eukaryota</taxon>
        <taxon>Viridiplantae</taxon>
        <taxon>Chlorophyta</taxon>
        <taxon>Mamiellophyceae</taxon>
        <taxon>Mamiellales</taxon>
        <taxon>Mamiellaceae</taxon>
        <taxon>Micromonas</taxon>
    </lineage>
</organism>
<accession>C1N301</accession>
<feature type="domain" description="VOC" evidence="2">
    <location>
        <begin position="4"/>
        <end position="149"/>
    </location>
</feature>
<sequence length="162" mass="16959">MSALLRHVLLLQRDVPAAAAFYNKGLGLVVEVCTDAYAELSEPRGAQTGGGDAHTDRSPPSSSSSPSPSPSLPRDGGRVVLALKRVEAEAHLTTGYSPILNFTVTDMQDTVQSLIEAGARMDGGIKYLTQGKVAAFRAPDGHMLGLFEPAEGSILAGKRPTS</sequence>
<dbReference type="KEGG" id="mpp:MICPUCDRAFT_51982"/>